<dbReference type="PANTHER" id="PTHR46082:SF6">
    <property type="entry name" value="AAA+ ATPASE DOMAIN-CONTAINING PROTEIN-RELATED"/>
    <property type="match status" value="1"/>
</dbReference>
<dbReference type="GO" id="GO:0043531">
    <property type="term" value="F:ADP binding"/>
    <property type="evidence" value="ECO:0007669"/>
    <property type="project" value="InterPro"/>
</dbReference>
<keyword evidence="5" id="KW-1185">Reference proteome</keyword>
<dbReference type="NCBIfam" id="NF047398">
    <property type="entry name" value="AAA_KGGVGR"/>
    <property type="match status" value="1"/>
</dbReference>
<dbReference type="KEGG" id="shun:DWB77_06439"/>
<dbReference type="SUPFAM" id="SSF52540">
    <property type="entry name" value="P-loop containing nucleoside triphosphate hydrolases"/>
    <property type="match status" value="2"/>
</dbReference>
<dbReference type="Gene3D" id="1.25.40.10">
    <property type="entry name" value="Tetratricopeptide repeat domain"/>
    <property type="match status" value="2"/>
</dbReference>
<dbReference type="GO" id="GO:0007165">
    <property type="term" value="P:signal transduction"/>
    <property type="evidence" value="ECO:0007669"/>
    <property type="project" value="InterPro"/>
</dbReference>
<dbReference type="InterPro" id="IPR056681">
    <property type="entry name" value="DUF7779"/>
</dbReference>
<dbReference type="NCBIfam" id="NF040586">
    <property type="entry name" value="FxSxx_TPR"/>
    <property type="match status" value="1"/>
</dbReference>
<dbReference type="EMBL" id="CP032698">
    <property type="protein sequence ID" value="AYG84226.1"/>
    <property type="molecule type" value="Genomic_DNA"/>
</dbReference>
<accession>A0A387HK40</accession>
<reference evidence="4 5" key="1">
    <citation type="submission" date="2018-10" db="EMBL/GenBank/DDBJ databases">
        <title>Relationship between Morphology and Antimicrobial Activity in Streptomyces.</title>
        <authorList>
            <person name="Kang H.J."/>
            <person name="Kim S.B."/>
        </authorList>
    </citation>
    <scope>NUCLEOTIDE SEQUENCE [LARGE SCALE GENOMIC DNA]</scope>
    <source>
        <strain evidence="4 5">BH38</strain>
    </source>
</reference>
<dbReference type="OrthoDB" id="580767at2"/>
<feature type="domain" description="NB-ARC" evidence="1">
    <location>
        <begin position="518"/>
        <end position="663"/>
    </location>
</feature>
<dbReference type="SUPFAM" id="SSF48452">
    <property type="entry name" value="TPR-like"/>
    <property type="match status" value="3"/>
</dbReference>
<dbReference type="RefSeq" id="WP_120725482.1">
    <property type="nucleotide sequence ID" value="NZ_CP032698.1"/>
</dbReference>
<dbReference type="InterPro" id="IPR011990">
    <property type="entry name" value="TPR-like_helical_dom_sf"/>
</dbReference>
<proteinExistence type="predicted"/>
<evidence type="ECO:0000259" key="3">
    <source>
        <dbReference type="Pfam" id="PF25000"/>
    </source>
</evidence>
<dbReference type="InterPro" id="IPR027417">
    <property type="entry name" value="P-loop_NTPase"/>
</dbReference>
<evidence type="ECO:0000259" key="1">
    <source>
        <dbReference type="Pfam" id="PF00931"/>
    </source>
</evidence>
<protein>
    <submittedName>
        <fullName evidence="4">Uncharacterized protein</fullName>
    </submittedName>
</protein>
<dbReference type="InterPro" id="IPR000157">
    <property type="entry name" value="TIR_dom"/>
</dbReference>
<evidence type="ECO:0000313" key="5">
    <source>
        <dbReference type="Proteomes" id="UP000271554"/>
    </source>
</evidence>
<dbReference type="InterPro" id="IPR002182">
    <property type="entry name" value="NB-ARC"/>
</dbReference>
<evidence type="ECO:0000259" key="2">
    <source>
        <dbReference type="Pfam" id="PF13676"/>
    </source>
</evidence>
<name>A0A387HK40_9ACTN</name>
<dbReference type="Pfam" id="PF13374">
    <property type="entry name" value="TPR_10"/>
    <property type="match status" value="4"/>
</dbReference>
<dbReference type="PANTHER" id="PTHR46082">
    <property type="entry name" value="ATP/GTP-BINDING PROTEIN-RELATED"/>
    <property type="match status" value="1"/>
</dbReference>
<gene>
    <name evidence="4" type="ORF">DWB77_06439</name>
</gene>
<dbReference type="Proteomes" id="UP000271554">
    <property type="component" value="Chromosome"/>
</dbReference>
<dbReference type="Gene3D" id="3.40.50.300">
    <property type="entry name" value="P-loop containing nucleotide triphosphate hydrolases"/>
    <property type="match status" value="2"/>
</dbReference>
<feature type="domain" description="DUF7779" evidence="3">
    <location>
        <begin position="736"/>
        <end position="825"/>
    </location>
</feature>
<dbReference type="Pfam" id="PF00931">
    <property type="entry name" value="NB-ARC"/>
    <property type="match status" value="1"/>
</dbReference>
<dbReference type="InterPro" id="IPR053137">
    <property type="entry name" value="NLR-like"/>
</dbReference>
<dbReference type="Pfam" id="PF25000">
    <property type="entry name" value="DUF7779"/>
    <property type="match status" value="1"/>
</dbReference>
<dbReference type="Pfam" id="PF13676">
    <property type="entry name" value="TIR_2"/>
    <property type="match status" value="1"/>
</dbReference>
<dbReference type="Pfam" id="PF13424">
    <property type="entry name" value="TPR_12"/>
    <property type="match status" value="1"/>
</dbReference>
<feature type="domain" description="TIR" evidence="2">
    <location>
        <begin position="337"/>
        <end position="448"/>
    </location>
</feature>
<evidence type="ECO:0000313" key="4">
    <source>
        <dbReference type="EMBL" id="AYG84226.1"/>
    </source>
</evidence>
<organism evidence="4 5">
    <name type="scientific">Streptomyces hundungensis</name>
    <dbReference type="NCBI Taxonomy" id="1077946"/>
    <lineage>
        <taxon>Bacteria</taxon>
        <taxon>Bacillati</taxon>
        <taxon>Actinomycetota</taxon>
        <taxon>Actinomycetes</taxon>
        <taxon>Kitasatosporales</taxon>
        <taxon>Streptomycetaceae</taxon>
        <taxon>Streptomyces</taxon>
    </lineage>
</organism>
<sequence>MTENRNGTVVTFYSYKGGTGRTMALANCAWILAANGYRVLAVDWDLEAPGLHRFFHPFLDLADLEATPGLINLITDYQDEARRPADRDPDWHRDYARVRPHATSLNWNFPQGGSLDFLSAGRRNRDYPSIVGKMDWDDFHERFGGGQFFDAMRDDMQRHYDYTLIDSRTGLSDIADICTVQMPEVLVVCFTLSDQSIDGASAVARDIEERYHERRIRILPVPMRIDDGEKEKADAGRALARESFPGFPSGLSPEELGNYWGTVEVPYRPFYAYEEILATFGDAPNVSSSMLSACERLTSVLTGGLVNSLPPIDEADRLTHVAAYTRRRPMPPSNLVLTHVAEDQMWADWLVYVLTAAGFHVVPVDVRAPRSSATEAEFTSGAGYRVIPVVSQAYLNSERARSSWESGTGLDISGGRRHILPVRVGDVRLGPPLSSRGVIDLVRLDEADAGAAVLNALDRSEAVAALASGPPGPRYPGSVPKVWNVRPRHAWFTGRTSVLERLRDQLRGDSRSAQRFPQVLYGLGGVGKTQVAREYAHRFRADYDLVWWIEAEQPDRVVSSLAELAAEMDLRAGDVVAEAATAALQALRRGAPYSRWLLIFDNVEDLDRALKLLPEDIEPIPGETYGHILATCRNKPASTKVEAIEVEVFTRAESIEHLCRRVTKLPTADADRVADAVGDLPLAVEVAAAWLAETATPVDAYVEQLREQSTKVLSLGKPEDYSEQIGATWNISISRLRDESKAAVRLLELCSFFSAEPISMRLIGSDSMFESLLPYDPDLRERYMLGKVIQTLNRFALAKVDPADSSIQVHRLVQAAVRAGLSDDEVDTAKHEVHRILAEARPVEGVDRDNPVNDPKSWPSFELIWPHLSASGIADCDEEKVRQLMVDRIRYLLKRGELESARVLGTQLNKVWTRELGENDLQTLNIRFELANALRAQGKYQEARAMDEDTLARQISVLRKDHPGDDHPSILITTGSLAADLRALGRFDEALTRDLTIYHGLRQIFGENHPRTLIAANNLAIDYRLSGDSEAARRLDEETVERRSALLGEDHPFTLTTKGHLGRDLRESGEYAASVQVLREVVSAFERVLNADVPEALRTAKSLAVSLRKAGHPHEAKRLTEETYNRYRGRYGTKAPDALACCLNLAADFSATGDKQAAYDLSLQALEGYQGTLGEEHPFTLACRNNVYIYQRGLGAAEEAARGGEDVRAALEEVLGSRHPFTLSAAINLANAYGDMGRPDLAERWERTALKGLLERFGPTHPDVLACRSNLAITLRAAGREDEAQRLRTSILEPAAKQLGVDHPIAEAARAWRRINRDLEPQPV</sequence>